<evidence type="ECO:0000313" key="3">
    <source>
        <dbReference type="Proteomes" id="UP000320055"/>
    </source>
</evidence>
<dbReference type="RefSeq" id="WP_144863677.1">
    <property type="nucleotide sequence ID" value="NZ_LR213773.1"/>
</dbReference>
<dbReference type="InterPro" id="IPR022516">
    <property type="entry name" value="CHP03798_Ocin"/>
</dbReference>
<dbReference type="AlphaFoldDB" id="A0A563W501"/>
<keyword evidence="3" id="KW-1185">Reference proteome</keyword>
<dbReference type="InterPro" id="IPR012903">
    <property type="entry name" value="Nif11"/>
</dbReference>
<dbReference type="EMBL" id="CAACVJ010000698">
    <property type="protein sequence ID" value="VEP18754.1"/>
    <property type="molecule type" value="Genomic_DNA"/>
</dbReference>
<dbReference type="Pfam" id="PF07862">
    <property type="entry name" value="Nif11"/>
    <property type="match status" value="1"/>
</dbReference>
<accession>A0A563W501</accession>
<dbReference type="Proteomes" id="UP000320055">
    <property type="component" value="Unassembled WGS sequence"/>
</dbReference>
<reference evidence="2 3" key="1">
    <citation type="submission" date="2019-01" db="EMBL/GenBank/DDBJ databases">
        <authorList>
            <person name="Brito A."/>
        </authorList>
    </citation>
    <scope>NUCLEOTIDE SEQUENCE [LARGE SCALE GENOMIC DNA]</scope>
    <source>
        <strain evidence="2">1</strain>
    </source>
</reference>
<dbReference type="OrthoDB" id="582870at2"/>
<name>A0A563W501_9CYAN</name>
<sequence>MSIKSAKVLYTRLLADKKFRKQLEQAVTYQQRYEILRAAGFSCTQTELKIAKNELLQSLETNEELSEIEQEYIQGGSSIQSLLTHFDDYLFKEK</sequence>
<proteinExistence type="predicted"/>
<organism evidence="2 3">
    <name type="scientific">Hyella patelloides LEGE 07179</name>
    <dbReference type="NCBI Taxonomy" id="945734"/>
    <lineage>
        <taxon>Bacteria</taxon>
        <taxon>Bacillati</taxon>
        <taxon>Cyanobacteriota</taxon>
        <taxon>Cyanophyceae</taxon>
        <taxon>Pleurocapsales</taxon>
        <taxon>Hyellaceae</taxon>
        <taxon>Hyella</taxon>
    </lineage>
</organism>
<gene>
    <name evidence="2" type="ORF">H1P_90001</name>
</gene>
<feature type="domain" description="Nif11" evidence="1">
    <location>
        <begin position="1"/>
        <end position="48"/>
    </location>
</feature>
<dbReference type="NCBIfam" id="TIGR03798">
    <property type="entry name" value="leader_Nif11"/>
    <property type="match status" value="1"/>
</dbReference>
<evidence type="ECO:0000313" key="2">
    <source>
        <dbReference type="EMBL" id="VEP18754.1"/>
    </source>
</evidence>
<protein>
    <recommendedName>
        <fullName evidence="1">Nif11 domain-containing protein</fullName>
    </recommendedName>
</protein>
<evidence type="ECO:0000259" key="1">
    <source>
        <dbReference type="Pfam" id="PF07862"/>
    </source>
</evidence>